<dbReference type="RefSeq" id="WP_307256563.1">
    <property type="nucleotide sequence ID" value="NZ_JAUSUC010000008.1"/>
</dbReference>
<dbReference type="Gene3D" id="3.10.20.420">
    <property type="entry name" value="Bypass-of-forespore C, N-terminal domain"/>
    <property type="match status" value="1"/>
</dbReference>
<proteinExistence type="predicted"/>
<dbReference type="Pfam" id="PF08955">
    <property type="entry name" value="BofC_C"/>
    <property type="match status" value="1"/>
</dbReference>
<dbReference type="InterPro" id="IPR038117">
    <property type="entry name" value="BofC_C_sf"/>
</dbReference>
<gene>
    <name evidence="3" type="ORF">J2S13_000973</name>
</gene>
<evidence type="ECO:0000313" key="4">
    <source>
        <dbReference type="Proteomes" id="UP001237207"/>
    </source>
</evidence>
<evidence type="ECO:0000259" key="1">
    <source>
        <dbReference type="Pfam" id="PF08955"/>
    </source>
</evidence>
<dbReference type="EMBL" id="JAUSUC010000008">
    <property type="protein sequence ID" value="MDQ0214577.1"/>
    <property type="molecule type" value="Genomic_DNA"/>
</dbReference>
<evidence type="ECO:0000259" key="2">
    <source>
        <dbReference type="Pfam" id="PF08977"/>
    </source>
</evidence>
<feature type="domain" description="Bypass-of-forespore C N-terminal" evidence="2">
    <location>
        <begin position="54"/>
        <end position="103"/>
    </location>
</feature>
<dbReference type="InterPro" id="IPR038118">
    <property type="entry name" value="BOFC_N_sf"/>
</dbReference>
<feature type="domain" description="Bypass of forespore C C-terminal" evidence="1">
    <location>
        <begin position="106"/>
        <end position="178"/>
    </location>
</feature>
<dbReference type="InterPro" id="IPR015050">
    <property type="entry name" value="BofC_C"/>
</dbReference>
<comment type="caution">
    <text evidence="3">The sequence shown here is derived from an EMBL/GenBank/DDBJ whole genome shotgun (WGS) entry which is preliminary data.</text>
</comment>
<dbReference type="AlphaFoldDB" id="A0AAJ1WG25"/>
<keyword evidence="4" id="KW-1185">Reference proteome</keyword>
<dbReference type="Gene3D" id="3.30.70.1740">
    <property type="entry name" value="Bypass-of-forespore C, C-terminal domain"/>
    <property type="match status" value="1"/>
</dbReference>
<dbReference type="Pfam" id="PF08977">
    <property type="entry name" value="BOFC_N"/>
    <property type="match status" value="1"/>
</dbReference>
<evidence type="ECO:0000313" key="3">
    <source>
        <dbReference type="EMBL" id="MDQ0214577.1"/>
    </source>
</evidence>
<reference evidence="3" key="1">
    <citation type="submission" date="2023-07" db="EMBL/GenBank/DDBJ databases">
        <title>Genomic Encyclopedia of Type Strains, Phase IV (KMG-IV): sequencing the most valuable type-strain genomes for metagenomic binning, comparative biology and taxonomic classification.</title>
        <authorList>
            <person name="Goeker M."/>
        </authorList>
    </citation>
    <scope>NUCLEOTIDE SEQUENCE</scope>
    <source>
        <strain evidence="3">DSM 23947</strain>
    </source>
</reference>
<name>A0AAJ1WG25_9BACI</name>
<protein>
    <submittedName>
        <fullName evidence="3">Forespore regulator of the sigma-K checkpoint</fullName>
    </submittedName>
</protein>
<dbReference type="Proteomes" id="UP001237207">
    <property type="component" value="Unassembled WGS sequence"/>
</dbReference>
<organism evidence="3 4">
    <name type="scientific">Oikeobacillus pervagus</name>
    <dbReference type="NCBI Taxonomy" id="1325931"/>
    <lineage>
        <taxon>Bacteria</taxon>
        <taxon>Bacillati</taxon>
        <taxon>Bacillota</taxon>
        <taxon>Bacilli</taxon>
        <taxon>Bacillales</taxon>
        <taxon>Bacillaceae</taxon>
        <taxon>Oikeobacillus</taxon>
    </lineage>
</organism>
<dbReference type="InterPro" id="IPR015071">
    <property type="entry name" value="BOFC_N"/>
</dbReference>
<accession>A0AAJ1WG25</accession>
<sequence length="185" mass="21740">MTMKMRLFFMAMLVVGALFFLFHQDSDRKQKVDEQAIQTATQKYEKRSAQAEVITVKLQREYIDGEVSEEVKKQTIHSLEEFWTQYEQWDVVDIGKDYVIFRQKMDDISPLLKSNGYFGVTEDGVLSIFNGTPDQSKIIHTFFQIDVRKLESKIHHELKKGIPIESKKNYDQVLESFKPYSITKQ</sequence>